<dbReference type="EMBL" id="CAJVPS010001842">
    <property type="protein sequence ID" value="CAG8552049.1"/>
    <property type="molecule type" value="Genomic_DNA"/>
</dbReference>
<dbReference type="Proteomes" id="UP000789508">
    <property type="component" value="Unassembled WGS sequence"/>
</dbReference>
<protein>
    <submittedName>
        <fullName evidence="1">11673_t:CDS:1</fullName>
    </submittedName>
</protein>
<name>A0A9N9B1Z6_9GLOM</name>
<evidence type="ECO:0000313" key="1">
    <source>
        <dbReference type="EMBL" id="CAG8552049.1"/>
    </source>
</evidence>
<proteinExistence type="predicted"/>
<accession>A0A9N9B1Z6</accession>
<organism evidence="1 2">
    <name type="scientific">Ambispora leptoticha</name>
    <dbReference type="NCBI Taxonomy" id="144679"/>
    <lineage>
        <taxon>Eukaryota</taxon>
        <taxon>Fungi</taxon>
        <taxon>Fungi incertae sedis</taxon>
        <taxon>Mucoromycota</taxon>
        <taxon>Glomeromycotina</taxon>
        <taxon>Glomeromycetes</taxon>
        <taxon>Archaeosporales</taxon>
        <taxon>Ambisporaceae</taxon>
        <taxon>Ambispora</taxon>
    </lineage>
</organism>
<keyword evidence="2" id="KW-1185">Reference proteome</keyword>
<reference evidence="1" key="1">
    <citation type="submission" date="2021-06" db="EMBL/GenBank/DDBJ databases">
        <authorList>
            <person name="Kallberg Y."/>
            <person name="Tangrot J."/>
            <person name="Rosling A."/>
        </authorList>
    </citation>
    <scope>NUCLEOTIDE SEQUENCE</scope>
    <source>
        <strain evidence="1">FL130A</strain>
    </source>
</reference>
<gene>
    <name evidence="1" type="ORF">ALEPTO_LOCUS5923</name>
</gene>
<dbReference type="AlphaFoldDB" id="A0A9N9B1Z6"/>
<comment type="caution">
    <text evidence="1">The sequence shown here is derived from an EMBL/GenBank/DDBJ whole genome shotgun (WGS) entry which is preliminary data.</text>
</comment>
<sequence length="69" mass="7403">MDLSSTSSTAAGNSIDNTVATVIENNKEPSLKTIYSNYQEDSDSNSRTSLYIGSENSIRINKSINGNPS</sequence>
<evidence type="ECO:0000313" key="2">
    <source>
        <dbReference type="Proteomes" id="UP000789508"/>
    </source>
</evidence>